<dbReference type="AlphaFoldDB" id="A0A1M2VIM9"/>
<evidence type="ECO:0000313" key="2">
    <source>
        <dbReference type="Proteomes" id="UP000184267"/>
    </source>
</evidence>
<proteinExistence type="predicted"/>
<dbReference type="Proteomes" id="UP000184267">
    <property type="component" value="Unassembled WGS sequence"/>
</dbReference>
<gene>
    <name evidence="1" type="ORF">TRAPUB_1705</name>
</gene>
<dbReference type="EMBL" id="MNAD01001174">
    <property type="protein sequence ID" value="OJT07437.1"/>
    <property type="molecule type" value="Genomic_DNA"/>
</dbReference>
<sequence>MADSMDMPSAVAWRQTCRENYAHVTSSLKRNRLKLVGMFLSPTSAFDTLLGECNGVLGGDAALSYVLRTEAINPSVLDVYLPANTYESFIHRMIRVEGFAQGVMIAVETQFEGEYIRSRQVTYRTEFNMTNGRKIAVWKSATCSPCMPITAAVNTIYVNFVNNVAFGCAYPALTLARRGLINGRLVPEVKFPDEMQSMTRLRSAGFSFAHTPYHWSEYNAPRGWRPSYYEYYPCFPHLYACEGQERRFTDTGSALFFTDPLSETITSIRRRGQAPFGVMVIWRMVSRELANQELANMHHEPGTIPTSMWAMSYVERGSSMQTERFMRRRDNKPSQENLSVRLPGEVSIDIADMMDLRTLTVWRTTCQLHLYDSSISLADTVDTTLRRFFQSPDVALELLEGSDAVVCGEAALEIVLRGAIAPADVLDIIVTDEYYDLLISQLVQYEGVHEKIIRVTDVDIDQTTGAHRHITAVSRCELYGSREIYIHSTDMNSAVSPLAKMPCTAMMNFMNSTTIGCAYPDLTLASKNLVCDKIARTAIFPHEAAACDRIKARGVQTVRPPERCADRAQARLTEDQVELTGKDGAYLCPLTARFFGDRYSMMISINPDRVDKSIIPWGAMVVFRLPTSTQCDGEHEIDVEVLPPTVTLLETVIGGETGMRHIELYKSDVAECPEIVRSVSHEP</sequence>
<evidence type="ECO:0000313" key="1">
    <source>
        <dbReference type="EMBL" id="OJT07437.1"/>
    </source>
</evidence>
<keyword evidence="2" id="KW-1185">Reference proteome</keyword>
<protein>
    <submittedName>
        <fullName evidence="1">Uncharacterized protein</fullName>
    </submittedName>
</protein>
<comment type="caution">
    <text evidence="1">The sequence shown here is derived from an EMBL/GenBank/DDBJ whole genome shotgun (WGS) entry which is preliminary data.</text>
</comment>
<name>A0A1M2VIM9_TRAPU</name>
<reference evidence="1 2" key="1">
    <citation type="submission" date="2016-10" db="EMBL/GenBank/DDBJ databases">
        <title>Genome sequence of the basidiomycete white-rot fungus Trametes pubescens.</title>
        <authorList>
            <person name="Makela M.R."/>
            <person name="Granchi Z."/>
            <person name="Peng M."/>
            <person name="De Vries R.P."/>
            <person name="Grigoriev I."/>
            <person name="Riley R."/>
            <person name="Hilden K."/>
        </authorList>
    </citation>
    <scope>NUCLEOTIDE SEQUENCE [LARGE SCALE GENOMIC DNA]</scope>
    <source>
        <strain evidence="1 2">FBCC735</strain>
    </source>
</reference>
<dbReference type="OrthoDB" id="2757784at2759"/>
<organism evidence="1 2">
    <name type="scientific">Trametes pubescens</name>
    <name type="common">White-rot fungus</name>
    <dbReference type="NCBI Taxonomy" id="154538"/>
    <lineage>
        <taxon>Eukaryota</taxon>
        <taxon>Fungi</taxon>
        <taxon>Dikarya</taxon>
        <taxon>Basidiomycota</taxon>
        <taxon>Agaricomycotina</taxon>
        <taxon>Agaricomycetes</taxon>
        <taxon>Polyporales</taxon>
        <taxon>Polyporaceae</taxon>
        <taxon>Trametes</taxon>
    </lineage>
</organism>
<accession>A0A1M2VIM9</accession>